<evidence type="ECO:0000313" key="6">
    <source>
        <dbReference type="Proteomes" id="UP000221168"/>
    </source>
</evidence>
<dbReference type="PROSITE" id="PS50110">
    <property type="entry name" value="RESPONSE_REGULATORY"/>
    <property type="match status" value="1"/>
</dbReference>
<sequence length="182" mass="20118">MVMMYRRAARLPIASRHDPPSAAFGLFTGAPASATIWLFSGKHETAEDGMGASHGHEIDILVGEDNDINRMAFEYALEPEHYRALFAKTGEQVLAFACRHRPRLILMDIHLPDMSGLDAIRAIRAEGERDGWRPYILAVTAYVEMNNRKDCLAAGADDYMAKPFSPAILVQHVRAVLGDPVA</sequence>
<dbReference type="AlphaFoldDB" id="A0A2G1QTY3"/>
<dbReference type="OrthoDB" id="9801602at2"/>
<dbReference type="InterPro" id="IPR001789">
    <property type="entry name" value="Sig_transdc_resp-reg_receiver"/>
</dbReference>
<feature type="modified residue" description="4-aspartylphosphate" evidence="3">
    <location>
        <position position="108"/>
    </location>
</feature>
<name>A0A2G1QTY3_9HYPH</name>
<feature type="domain" description="Response regulatory" evidence="4">
    <location>
        <begin position="59"/>
        <end position="177"/>
    </location>
</feature>
<dbReference type="SMART" id="SM00448">
    <property type="entry name" value="REC"/>
    <property type="match status" value="1"/>
</dbReference>
<keyword evidence="1 3" id="KW-0597">Phosphoprotein</keyword>
<dbReference type="PANTHER" id="PTHR45339:SF1">
    <property type="entry name" value="HYBRID SIGNAL TRANSDUCTION HISTIDINE KINASE J"/>
    <property type="match status" value="1"/>
</dbReference>
<dbReference type="Pfam" id="PF00072">
    <property type="entry name" value="Response_reg"/>
    <property type="match status" value="1"/>
</dbReference>
<protein>
    <recommendedName>
        <fullName evidence="4">Response regulatory domain-containing protein</fullName>
    </recommendedName>
</protein>
<dbReference type="PANTHER" id="PTHR45339">
    <property type="entry name" value="HYBRID SIGNAL TRANSDUCTION HISTIDINE KINASE J"/>
    <property type="match status" value="1"/>
</dbReference>
<comment type="caution">
    <text evidence="5">The sequence shown here is derived from an EMBL/GenBank/DDBJ whole genome shotgun (WGS) entry which is preliminary data.</text>
</comment>
<evidence type="ECO:0000313" key="5">
    <source>
        <dbReference type="EMBL" id="PHP68952.1"/>
    </source>
</evidence>
<evidence type="ECO:0000259" key="4">
    <source>
        <dbReference type="PROSITE" id="PS50110"/>
    </source>
</evidence>
<evidence type="ECO:0000256" key="1">
    <source>
        <dbReference type="ARBA" id="ARBA00022553"/>
    </source>
</evidence>
<accession>A0A2G1QTY3</accession>
<dbReference type="GO" id="GO:0000160">
    <property type="term" value="P:phosphorelay signal transduction system"/>
    <property type="evidence" value="ECO:0007669"/>
    <property type="project" value="UniProtKB-KW"/>
</dbReference>
<dbReference type="InterPro" id="IPR011006">
    <property type="entry name" value="CheY-like_superfamily"/>
</dbReference>
<dbReference type="Proteomes" id="UP000221168">
    <property type="component" value="Unassembled WGS sequence"/>
</dbReference>
<dbReference type="CDD" id="cd17546">
    <property type="entry name" value="REC_hyHK_CKI1_RcsC-like"/>
    <property type="match status" value="1"/>
</dbReference>
<proteinExistence type="predicted"/>
<dbReference type="SUPFAM" id="SSF52172">
    <property type="entry name" value="CheY-like"/>
    <property type="match status" value="1"/>
</dbReference>
<keyword evidence="6" id="KW-1185">Reference proteome</keyword>
<keyword evidence="2" id="KW-0902">Two-component regulatory system</keyword>
<gene>
    <name evidence="5" type="ORF">CSC94_02905</name>
</gene>
<dbReference type="Gene3D" id="3.40.50.2300">
    <property type="match status" value="1"/>
</dbReference>
<organism evidence="5 6">
    <name type="scientific">Zhengella mangrovi</name>
    <dbReference type="NCBI Taxonomy" id="1982044"/>
    <lineage>
        <taxon>Bacteria</taxon>
        <taxon>Pseudomonadati</taxon>
        <taxon>Pseudomonadota</taxon>
        <taxon>Alphaproteobacteria</taxon>
        <taxon>Hyphomicrobiales</taxon>
        <taxon>Notoacmeibacteraceae</taxon>
        <taxon>Zhengella</taxon>
    </lineage>
</organism>
<dbReference type="EMBL" id="PDVP01000001">
    <property type="protein sequence ID" value="PHP68952.1"/>
    <property type="molecule type" value="Genomic_DNA"/>
</dbReference>
<reference evidence="5 6" key="1">
    <citation type="submission" date="2017-10" db="EMBL/GenBank/DDBJ databases">
        <title>Sedimentibacterium mangrovi gen. nov., sp. nov., a novel member of family Phyllobacteriacea isolated from mangrove sediment.</title>
        <authorList>
            <person name="Liao H."/>
            <person name="Tian Y."/>
        </authorList>
    </citation>
    <scope>NUCLEOTIDE SEQUENCE [LARGE SCALE GENOMIC DNA]</scope>
    <source>
        <strain evidence="5 6">X9-2-2</strain>
    </source>
</reference>
<evidence type="ECO:0000256" key="2">
    <source>
        <dbReference type="ARBA" id="ARBA00023012"/>
    </source>
</evidence>
<evidence type="ECO:0000256" key="3">
    <source>
        <dbReference type="PROSITE-ProRule" id="PRU00169"/>
    </source>
</evidence>